<dbReference type="EMBL" id="WHUG01000006">
    <property type="protein sequence ID" value="MQA39954.1"/>
    <property type="molecule type" value="Genomic_DNA"/>
</dbReference>
<proteinExistence type="predicted"/>
<dbReference type="AlphaFoldDB" id="A0A6A7N4B7"/>
<gene>
    <name evidence="2" type="ORF">GEV02_17530</name>
</gene>
<accession>A0A6A7N4B7</accession>
<feature type="domain" description="ABC-three component systems C-terminal" evidence="1">
    <location>
        <begin position="265"/>
        <end position="385"/>
    </location>
</feature>
<name>A0A6A7N4B7_9BURK</name>
<comment type="caution">
    <text evidence="2">The sequence shown here is derived from an EMBL/GenBank/DDBJ whole genome shotgun (WGS) entry which is preliminary data.</text>
</comment>
<evidence type="ECO:0000259" key="1">
    <source>
        <dbReference type="Pfam" id="PF20283"/>
    </source>
</evidence>
<dbReference type="InterPro" id="IPR046913">
    <property type="entry name" value="ABC-3C_CTD7"/>
</dbReference>
<dbReference type="Pfam" id="PF20283">
    <property type="entry name" value="CTD7"/>
    <property type="match status" value="1"/>
</dbReference>
<sequence>MKKPKVVKSKHNAPGQYLGYALQPIRMFWHLLSAPKGARVSLEHLDDVAVHYANGDILLEQTKSALAHNPLSDWSVDLWKTIGNWIDDIEAGRVTLSQTTFQIYVTPIYQGDLSSAISQANTASDVHQLVSKISAQVALKPPADACLVYITKFLNFDDARRQAFVERIQVISADLDPIDAIRKLLSPTTDEESVDILCAVGIGLAKERADALIRQKKPAIVSRSDFLKEFHAFVRKNNMPSYLNSISPPPAKGEVESLLSSRPDFVAQLDLINVQKSQRLLAVSDFLRTSSDKVIWADQGLVYPDSFDELDDDLLRKHSAIGMVINSQFSEKDDVSRGAMVYGQCAQLSLPVEGKQVPGHFTHGSFNALANTRRLGWHPKYPELLEKEDEE</sequence>
<keyword evidence="3" id="KW-1185">Reference proteome</keyword>
<dbReference type="RefSeq" id="WP_152839189.1">
    <property type="nucleotide sequence ID" value="NZ_WHUG01000006.1"/>
</dbReference>
<dbReference type="Proteomes" id="UP000440498">
    <property type="component" value="Unassembled WGS sequence"/>
</dbReference>
<organism evidence="2 3">
    <name type="scientific">Rugamonas aquatica</name>
    <dbReference type="NCBI Taxonomy" id="2743357"/>
    <lineage>
        <taxon>Bacteria</taxon>
        <taxon>Pseudomonadati</taxon>
        <taxon>Pseudomonadota</taxon>
        <taxon>Betaproteobacteria</taxon>
        <taxon>Burkholderiales</taxon>
        <taxon>Oxalobacteraceae</taxon>
        <taxon>Telluria group</taxon>
        <taxon>Rugamonas</taxon>
    </lineage>
</organism>
<evidence type="ECO:0000313" key="3">
    <source>
        <dbReference type="Proteomes" id="UP000440498"/>
    </source>
</evidence>
<evidence type="ECO:0000313" key="2">
    <source>
        <dbReference type="EMBL" id="MQA39954.1"/>
    </source>
</evidence>
<protein>
    <recommendedName>
        <fullName evidence="1">ABC-three component systems C-terminal domain-containing protein</fullName>
    </recommendedName>
</protein>
<reference evidence="2 3" key="1">
    <citation type="submission" date="2019-10" db="EMBL/GenBank/DDBJ databases">
        <title>Two novel species isolated from a subtropical stream in China.</title>
        <authorList>
            <person name="Lu H."/>
        </authorList>
    </citation>
    <scope>NUCLEOTIDE SEQUENCE [LARGE SCALE GENOMIC DNA]</scope>
    <source>
        <strain evidence="2 3">FT29W</strain>
    </source>
</reference>